<dbReference type="AlphaFoldDB" id="A0A1H0FH40"/>
<gene>
    <name evidence="1" type="ORF">SAMN05421677_1028</name>
</gene>
<sequence length="38" mass="4580">MLWFRMIMIGMFSLTALSLLSYQGTEIYHAFLEFFNKK</sequence>
<evidence type="ECO:0000313" key="1">
    <source>
        <dbReference type="EMBL" id="SDN93985.1"/>
    </source>
</evidence>
<evidence type="ECO:0000313" key="2">
    <source>
        <dbReference type="Proteomes" id="UP000198860"/>
    </source>
</evidence>
<reference evidence="2" key="1">
    <citation type="submission" date="2016-10" db="EMBL/GenBank/DDBJ databases">
        <authorList>
            <person name="Varghese N."/>
            <person name="Submissions S."/>
        </authorList>
    </citation>
    <scope>NUCLEOTIDE SEQUENCE [LARGE SCALE GENOMIC DNA]</scope>
    <source>
        <strain evidence="2">CGMCC 1.3703</strain>
    </source>
</reference>
<dbReference type="EMBL" id="FNIZ01000002">
    <property type="protein sequence ID" value="SDN93985.1"/>
    <property type="molecule type" value="Genomic_DNA"/>
</dbReference>
<name>A0A1H0FH40_HALAD</name>
<proteinExistence type="predicted"/>
<dbReference type="Proteomes" id="UP000198860">
    <property type="component" value="Unassembled WGS sequence"/>
</dbReference>
<organism evidence="1 2">
    <name type="scientific">Halobacillus aidingensis</name>
    <dbReference type="NCBI Taxonomy" id="240303"/>
    <lineage>
        <taxon>Bacteria</taxon>
        <taxon>Bacillati</taxon>
        <taxon>Bacillota</taxon>
        <taxon>Bacilli</taxon>
        <taxon>Bacillales</taxon>
        <taxon>Bacillaceae</taxon>
        <taxon>Halobacillus</taxon>
    </lineage>
</organism>
<protein>
    <submittedName>
        <fullName evidence="1">Uncharacterized protein</fullName>
    </submittedName>
</protein>
<keyword evidence="2" id="KW-1185">Reference proteome</keyword>
<accession>A0A1H0FH40</accession>